<gene>
    <name evidence="1" type="ORF">LG649_14345</name>
</gene>
<proteinExistence type="predicted"/>
<accession>A0A9X1I2U5</accession>
<dbReference type="AlphaFoldDB" id="A0A9X1I2U5"/>
<keyword evidence="2" id="KW-1185">Reference proteome</keyword>
<name>A0A9X1I2U5_9FLAO</name>
<evidence type="ECO:0000313" key="2">
    <source>
        <dbReference type="Proteomes" id="UP001139199"/>
    </source>
</evidence>
<sequence>MQTFIIKTHQPGKSYPQPHFFVLNKGLNAGKSLKKPCPNCFVIITKSVHSCNHLFHLTLMLQIGQFFKAYLKGSVIPFITINDCAMVIKKAYCEDAQLLNKSAKMIENLTKKEEEYQFLLHKLAQLKRAYIQSIFKNLELM</sequence>
<dbReference type="Pfam" id="PF22105">
    <property type="entry name" value="DUF6943"/>
    <property type="match status" value="1"/>
</dbReference>
<evidence type="ECO:0000313" key="1">
    <source>
        <dbReference type="EMBL" id="MCB4800030.1"/>
    </source>
</evidence>
<dbReference type="Proteomes" id="UP001139199">
    <property type="component" value="Unassembled WGS sequence"/>
</dbReference>
<reference evidence="1" key="1">
    <citation type="submission" date="2021-10" db="EMBL/GenBank/DDBJ databases">
        <title>Tamlana sargassums sp. nov., and Tamlana laminarinivorans sp. nov., two new bacteria isolated from the brown alga.</title>
        <authorList>
            <person name="Li J."/>
        </authorList>
    </citation>
    <scope>NUCLEOTIDE SEQUENCE</scope>
    <source>
        <strain evidence="1">PT2-4</strain>
    </source>
</reference>
<dbReference type="EMBL" id="JAJAPW010000007">
    <property type="protein sequence ID" value="MCB4800030.1"/>
    <property type="molecule type" value="Genomic_DNA"/>
</dbReference>
<dbReference type="InterPro" id="IPR054223">
    <property type="entry name" value="DUF6943"/>
</dbReference>
<dbReference type="RefSeq" id="WP_226544513.1">
    <property type="nucleotide sequence ID" value="NZ_JAJAPW010000007.1"/>
</dbReference>
<protein>
    <submittedName>
        <fullName evidence="1">Uncharacterized protein</fullName>
    </submittedName>
</protein>
<organism evidence="1 2">
    <name type="scientific">Neotamlana laminarinivorans</name>
    <dbReference type="NCBI Taxonomy" id="2883124"/>
    <lineage>
        <taxon>Bacteria</taxon>
        <taxon>Pseudomonadati</taxon>
        <taxon>Bacteroidota</taxon>
        <taxon>Flavobacteriia</taxon>
        <taxon>Flavobacteriales</taxon>
        <taxon>Flavobacteriaceae</taxon>
        <taxon>Neotamlana</taxon>
    </lineage>
</organism>
<comment type="caution">
    <text evidence="1">The sequence shown here is derived from an EMBL/GenBank/DDBJ whole genome shotgun (WGS) entry which is preliminary data.</text>
</comment>
<dbReference type="SUPFAM" id="SSF116734">
    <property type="entry name" value="DNA methylase specificity domain"/>
    <property type="match status" value="1"/>
</dbReference>